<dbReference type="SUPFAM" id="SSF111369">
    <property type="entry name" value="HlyD-like secretion proteins"/>
    <property type="match status" value="1"/>
</dbReference>
<protein>
    <submittedName>
        <fullName evidence="6">Efflux RND transporter periplasmic adaptor subunit</fullName>
    </submittedName>
</protein>
<evidence type="ECO:0000313" key="6">
    <source>
        <dbReference type="EMBL" id="MDK2597749.1"/>
    </source>
</evidence>
<dbReference type="PANTHER" id="PTHR30469:SF15">
    <property type="entry name" value="HLYD FAMILY OF SECRETION PROTEINS"/>
    <property type="match status" value="1"/>
</dbReference>
<keyword evidence="7" id="KW-1185">Reference proteome</keyword>
<dbReference type="Gene3D" id="2.40.50.100">
    <property type="match status" value="1"/>
</dbReference>
<gene>
    <name evidence="6" type="ORF">QNM18_22055</name>
</gene>
<feature type="chain" id="PRO_5045489911" evidence="3">
    <location>
        <begin position="33"/>
        <end position="366"/>
    </location>
</feature>
<evidence type="ECO:0000256" key="2">
    <source>
        <dbReference type="SAM" id="Coils"/>
    </source>
</evidence>
<keyword evidence="3" id="KW-0732">Signal</keyword>
<dbReference type="InterPro" id="IPR058637">
    <property type="entry name" value="YknX-like_C"/>
</dbReference>
<dbReference type="InterPro" id="IPR058647">
    <property type="entry name" value="BSH_CzcB-like"/>
</dbReference>
<dbReference type="EMBL" id="JASJUT010000012">
    <property type="protein sequence ID" value="MDK2597749.1"/>
    <property type="molecule type" value="Genomic_DNA"/>
</dbReference>
<dbReference type="PANTHER" id="PTHR30469">
    <property type="entry name" value="MULTIDRUG RESISTANCE PROTEIN MDTA"/>
    <property type="match status" value="1"/>
</dbReference>
<dbReference type="RefSeq" id="WP_211012599.1">
    <property type="nucleotide sequence ID" value="NZ_JASJUT010000012.1"/>
</dbReference>
<proteinExistence type="inferred from homology"/>
<comment type="similarity">
    <text evidence="1">Belongs to the membrane fusion protein (MFP) (TC 8.A.1) family.</text>
</comment>
<accession>A0ABT7ERU8</accession>
<feature type="domain" description="CzcB-like barrel-sandwich hybrid" evidence="4">
    <location>
        <begin position="73"/>
        <end position="207"/>
    </location>
</feature>
<evidence type="ECO:0000313" key="7">
    <source>
        <dbReference type="Proteomes" id="UP001231915"/>
    </source>
</evidence>
<dbReference type="Pfam" id="PF25973">
    <property type="entry name" value="BSH_CzcB"/>
    <property type="match status" value="1"/>
</dbReference>
<comment type="caution">
    <text evidence="6">The sequence shown here is derived from an EMBL/GenBank/DDBJ whole genome shotgun (WGS) entry which is preliminary data.</text>
</comment>
<dbReference type="Gene3D" id="2.40.420.20">
    <property type="match status" value="1"/>
</dbReference>
<feature type="domain" description="YknX-like C-terminal permuted SH3-like" evidence="5">
    <location>
        <begin position="296"/>
        <end position="362"/>
    </location>
</feature>
<sequence length="366" mass="40414">MQKIFKHKIFGQQALSCGLVLLMMLSTTSVLANNNAKAKPKGVAVDVATAKLQEVAPATWLSGDLISLVDSRIATEVAGHLLNIAEVGQRVKKGDVLATLNDRLLRLRLRDNLTTVERLKAHLSYLSRQITREKKLAEQNSTSQSELDRLEMERDMSRQDLAAAEIQVERTRYLVEQSRIVAPFDGVVVERLAQLGEYLSEGQALLRFVNVDEKEITLRAPIHLYDNLTLGARVQLQPAQAEAMSAPKLGVIERVIPVGNTRSRMLEVRIKPDSPDWVIGEAVKVQLPSGAAENQVTVPRDALVLRQNQIFVYTVDAEGKALRVPVNLGTSTDDYIVVKGNISDGDTVIVRGAERVRPGQLVRPLL</sequence>
<evidence type="ECO:0000256" key="3">
    <source>
        <dbReference type="SAM" id="SignalP"/>
    </source>
</evidence>
<evidence type="ECO:0000259" key="5">
    <source>
        <dbReference type="Pfam" id="PF25989"/>
    </source>
</evidence>
<evidence type="ECO:0000259" key="4">
    <source>
        <dbReference type="Pfam" id="PF25973"/>
    </source>
</evidence>
<dbReference type="Pfam" id="PF25989">
    <property type="entry name" value="YknX_C"/>
    <property type="match status" value="1"/>
</dbReference>
<organism evidence="6 7">
    <name type="scientific">Pseudoalteromonas obscura</name>
    <dbReference type="NCBI Taxonomy" id="3048491"/>
    <lineage>
        <taxon>Bacteria</taxon>
        <taxon>Pseudomonadati</taxon>
        <taxon>Pseudomonadota</taxon>
        <taxon>Gammaproteobacteria</taxon>
        <taxon>Alteromonadales</taxon>
        <taxon>Pseudoalteromonadaceae</taxon>
        <taxon>Pseudoalteromonas</taxon>
    </lineage>
</organism>
<evidence type="ECO:0000256" key="1">
    <source>
        <dbReference type="ARBA" id="ARBA00009477"/>
    </source>
</evidence>
<dbReference type="Gene3D" id="1.10.287.470">
    <property type="entry name" value="Helix hairpin bin"/>
    <property type="match status" value="1"/>
</dbReference>
<feature type="coiled-coil region" evidence="2">
    <location>
        <begin position="133"/>
        <end position="167"/>
    </location>
</feature>
<dbReference type="InterPro" id="IPR006143">
    <property type="entry name" value="RND_pump_MFP"/>
</dbReference>
<dbReference type="Proteomes" id="UP001231915">
    <property type="component" value="Unassembled WGS sequence"/>
</dbReference>
<name>A0ABT7ERU8_9GAMM</name>
<dbReference type="NCBIfam" id="TIGR01730">
    <property type="entry name" value="RND_mfp"/>
    <property type="match status" value="1"/>
</dbReference>
<keyword evidence="2" id="KW-0175">Coiled coil</keyword>
<dbReference type="Gene3D" id="2.40.30.170">
    <property type="match status" value="1"/>
</dbReference>
<reference evidence="6 7" key="1">
    <citation type="submission" date="2023-05" db="EMBL/GenBank/DDBJ databases">
        <title>Pseudoalteromonas ardens sp. nov., Pseudoalteromonas obscura sp. nov., and Pseudoalteromonas umbrosa sp. nov., isolated from the coral Montipora capitata.</title>
        <authorList>
            <person name="Thomas E.M."/>
            <person name="Smith E.M."/>
            <person name="Papke E."/>
            <person name="Shlafstein M.D."/>
            <person name="Oline D.K."/>
            <person name="Videau P."/>
            <person name="Saw J.H."/>
            <person name="Strangman W.K."/>
            <person name="Ushijima B."/>
        </authorList>
    </citation>
    <scope>NUCLEOTIDE SEQUENCE [LARGE SCALE GENOMIC DNA]</scope>
    <source>
        <strain evidence="6 7">P94</strain>
    </source>
</reference>
<feature type="signal peptide" evidence="3">
    <location>
        <begin position="1"/>
        <end position="32"/>
    </location>
</feature>